<comment type="caution">
    <text evidence="1">The sequence shown here is derived from an EMBL/GenBank/DDBJ whole genome shotgun (WGS) entry which is preliminary data.</text>
</comment>
<evidence type="ECO:0000313" key="1">
    <source>
        <dbReference type="EMBL" id="CAF4352555.1"/>
    </source>
</evidence>
<name>A0A820LAE6_9BILA</name>
<feature type="non-terminal residue" evidence="1">
    <location>
        <position position="1"/>
    </location>
</feature>
<accession>A0A820LAE6</accession>
<evidence type="ECO:0000313" key="2">
    <source>
        <dbReference type="Proteomes" id="UP000663823"/>
    </source>
</evidence>
<proteinExistence type="predicted"/>
<dbReference type="Proteomes" id="UP000663823">
    <property type="component" value="Unassembled WGS sequence"/>
</dbReference>
<dbReference type="AlphaFoldDB" id="A0A820LAE6"/>
<organism evidence="1 2">
    <name type="scientific">Rotaria sordida</name>
    <dbReference type="NCBI Taxonomy" id="392033"/>
    <lineage>
        <taxon>Eukaryota</taxon>
        <taxon>Metazoa</taxon>
        <taxon>Spiralia</taxon>
        <taxon>Gnathifera</taxon>
        <taxon>Rotifera</taxon>
        <taxon>Eurotatoria</taxon>
        <taxon>Bdelloidea</taxon>
        <taxon>Philodinida</taxon>
        <taxon>Philodinidae</taxon>
        <taxon>Rotaria</taxon>
    </lineage>
</organism>
<reference evidence="1" key="1">
    <citation type="submission" date="2021-02" db="EMBL/GenBank/DDBJ databases">
        <authorList>
            <person name="Nowell W R."/>
        </authorList>
    </citation>
    <scope>NUCLEOTIDE SEQUENCE</scope>
</reference>
<dbReference type="EMBL" id="CAJOAX010064189">
    <property type="protein sequence ID" value="CAF4352555.1"/>
    <property type="molecule type" value="Genomic_DNA"/>
</dbReference>
<sequence>TVPLEPSNWSALKAVTIEDVPFHALEALLDDNSLLSNVHFLSIDIGVDRYHHSEYNIYDFNVVLPVLEYLPELRSLGIRMHTHMNGNYSINFNRYCPPMIVHQNLHTLMIHECSKELLVLMLNDGHLSQLYRLHVSLEW</sequence>
<gene>
    <name evidence="1" type="ORF">OTI717_LOCUS43602</name>
</gene>
<protein>
    <submittedName>
        <fullName evidence="1">Uncharacterized protein</fullName>
    </submittedName>
</protein>